<evidence type="ECO:0000313" key="1">
    <source>
        <dbReference type="EMBL" id="MBB4099739.1"/>
    </source>
</evidence>
<dbReference type="InterPro" id="IPR008775">
    <property type="entry name" value="Phytyl_CoA_dOase-like"/>
</dbReference>
<reference evidence="1 2" key="1">
    <citation type="submission" date="2020-08" db="EMBL/GenBank/DDBJ databases">
        <title>Genomic Encyclopedia of Type Strains, Phase IV (KMG-IV): sequencing the most valuable type-strain genomes for metagenomic binning, comparative biology and taxonomic classification.</title>
        <authorList>
            <person name="Goeker M."/>
        </authorList>
    </citation>
    <scope>NUCLEOTIDE SEQUENCE [LARGE SCALE GENOMIC DNA]</scope>
    <source>
        <strain evidence="1 2">DSM 101806</strain>
    </source>
</reference>
<organism evidence="1 2">
    <name type="scientific">Sphingomonas kyeonggiensis</name>
    <dbReference type="NCBI Taxonomy" id="1268553"/>
    <lineage>
        <taxon>Bacteria</taxon>
        <taxon>Pseudomonadati</taxon>
        <taxon>Pseudomonadota</taxon>
        <taxon>Alphaproteobacteria</taxon>
        <taxon>Sphingomonadales</taxon>
        <taxon>Sphingomonadaceae</taxon>
        <taxon>Sphingomonas</taxon>
    </lineage>
</organism>
<evidence type="ECO:0000313" key="2">
    <source>
        <dbReference type="Proteomes" id="UP000557392"/>
    </source>
</evidence>
<comment type="caution">
    <text evidence="1">The sequence shown here is derived from an EMBL/GenBank/DDBJ whole genome shotgun (WGS) entry which is preliminary data.</text>
</comment>
<keyword evidence="2" id="KW-1185">Reference proteome</keyword>
<protein>
    <recommendedName>
        <fullName evidence="3">Phytanoyl-CoA dioxygenase</fullName>
    </recommendedName>
</protein>
<dbReference type="AlphaFoldDB" id="A0A7W6NX24"/>
<sequence>MALSLNEDGAAHLPGAAAPFLGALSALAEGQPADRAGLRLHGVPGLVELLDPDALGALVPGMRPVRAILFDKSPGTNWALGWHQDRTIAVRERREAPGFGPWSIKQGMFHVEPPFALIESMRTIRVHLDPVPEDNAPLLIAPGSHRLGRIPETELAAVVERRGTAACLAEAGDVWLCATPIVHASAASSGARHRRVLQVDFSAEMLPHGLEWLGV</sequence>
<gene>
    <name evidence="1" type="ORF">GGR46_003311</name>
</gene>
<dbReference type="GO" id="GO:0016706">
    <property type="term" value="F:2-oxoglutarate-dependent dioxygenase activity"/>
    <property type="evidence" value="ECO:0007669"/>
    <property type="project" value="UniProtKB-ARBA"/>
</dbReference>
<dbReference type="EMBL" id="JACIEH010000003">
    <property type="protein sequence ID" value="MBB4099739.1"/>
    <property type="molecule type" value="Genomic_DNA"/>
</dbReference>
<proteinExistence type="predicted"/>
<accession>A0A7W6NX24</accession>
<dbReference type="SUPFAM" id="SSF51197">
    <property type="entry name" value="Clavaminate synthase-like"/>
    <property type="match status" value="1"/>
</dbReference>
<dbReference type="Gene3D" id="2.60.120.620">
    <property type="entry name" value="q2cbj1_9rhob like domain"/>
    <property type="match status" value="1"/>
</dbReference>
<name>A0A7W6NX24_9SPHN</name>
<dbReference type="Proteomes" id="UP000557392">
    <property type="component" value="Unassembled WGS sequence"/>
</dbReference>
<dbReference type="RefSeq" id="WP_221262828.1">
    <property type="nucleotide sequence ID" value="NZ_JACIEH010000003.1"/>
</dbReference>
<dbReference type="Pfam" id="PF05721">
    <property type="entry name" value="PhyH"/>
    <property type="match status" value="1"/>
</dbReference>
<evidence type="ECO:0008006" key="3">
    <source>
        <dbReference type="Google" id="ProtNLM"/>
    </source>
</evidence>